<evidence type="ECO:0000313" key="2">
    <source>
        <dbReference type="EMBL" id="KAG1522286.1"/>
    </source>
</evidence>
<sequence>MPVLLLRGAESDLLLPDVANAMTQRGPRATRIDFPDCGHAPALNVAPQIDAIRRFLATPDPMHDHTAAGHARCSQERHP</sequence>
<dbReference type="SUPFAM" id="SSF53474">
    <property type="entry name" value="alpha/beta-Hydrolases"/>
    <property type="match status" value="1"/>
</dbReference>
<proteinExistence type="predicted"/>
<reference evidence="2 3" key="1">
    <citation type="journal article" date="2020" name="Microb. Genom.">
        <title>Genetic diversity of clinical and environmental Mucorales isolates obtained from an investigation of mucormycosis cases among solid organ transplant recipients.</title>
        <authorList>
            <person name="Nguyen M.H."/>
            <person name="Kaul D."/>
            <person name="Muto C."/>
            <person name="Cheng S.J."/>
            <person name="Richter R.A."/>
            <person name="Bruno V.M."/>
            <person name="Liu G."/>
            <person name="Beyhan S."/>
            <person name="Sundermann A.J."/>
            <person name="Mounaud S."/>
            <person name="Pasculle A.W."/>
            <person name="Nierman W.C."/>
            <person name="Driscoll E."/>
            <person name="Cumbie R."/>
            <person name="Clancy C.J."/>
            <person name="Dupont C.L."/>
        </authorList>
    </citation>
    <scope>NUCLEOTIDE SEQUENCE [LARGE SCALE GENOMIC DNA]</scope>
    <source>
        <strain evidence="2 3">GL24</strain>
    </source>
</reference>
<protein>
    <recommendedName>
        <fullName evidence="4">AB hydrolase-1 domain-containing protein</fullName>
    </recommendedName>
</protein>
<evidence type="ECO:0000313" key="3">
    <source>
        <dbReference type="Proteomes" id="UP000740926"/>
    </source>
</evidence>
<dbReference type="EMBL" id="JAANIU010023420">
    <property type="protein sequence ID" value="KAG1522286.1"/>
    <property type="molecule type" value="Genomic_DNA"/>
</dbReference>
<gene>
    <name evidence="2" type="ORF">G6F50_018691</name>
</gene>
<feature type="compositionally biased region" description="Basic and acidic residues" evidence="1">
    <location>
        <begin position="61"/>
        <end position="79"/>
    </location>
</feature>
<dbReference type="AlphaFoldDB" id="A0A9P6XLB1"/>
<dbReference type="Proteomes" id="UP000740926">
    <property type="component" value="Unassembled WGS sequence"/>
</dbReference>
<dbReference type="Gene3D" id="3.40.50.1820">
    <property type="entry name" value="alpha/beta hydrolase"/>
    <property type="match status" value="1"/>
</dbReference>
<keyword evidence="3" id="KW-1185">Reference proteome</keyword>
<evidence type="ECO:0000256" key="1">
    <source>
        <dbReference type="SAM" id="MobiDB-lite"/>
    </source>
</evidence>
<dbReference type="InterPro" id="IPR029058">
    <property type="entry name" value="AB_hydrolase_fold"/>
</dbReference>
<feature type="region of interest" description="Disordered" evidence="1">
    <location>
        <begin position="60"/>
        <end position="79"/>
    </location>
</feature>
<organism evidence="2 3">
    <name type="scientific">Rhizopus delemar</name>
    <dbReference type="NCBI Taxonomy" id="936053"/>
    <lineage>
        <taxon>Eukaryota</taxon>
        <taxon>Fungi</taxon>
        <taxon>Fungi incertae sedis</taxon>
        <taxon>Mucoromycota</taxon>
        <taxon>Mucoromycotina</taxon>
        <taxon>Mucoromycetes</taxon>
        <taxon>Mucorales</taxon>
        <taxon>Mucorineae</taxon>
        <taxon>Rhizopodaceae</taxon>
        <taxon>Rhizopus</taxon>
    </lineage>
</organism>
<comment type="caution">
    <text evidence="2">The sequence shown here is derived from an EMBL/GenBank/DDBJ whole genome shotgun (WGS) entry which is preliminary data.</text>
</comment>
<accession>A0A9P6XLB1</accession>
<evidence type="ECO:0008006" key="4">
    <source>
        <dbReference type="Google" id="ProtNLM"/>
    </source>
</evidence>
<name>A0A9P6XLB1_9FUNG</name>